<name>A0ABW5GWZ6_9PSEU</name>
<proteinExistence type="predicted"/>
<dbReference type="SUPFAM" id="SSF51445">
    <property type="entry name" value="(Trans)glycosidases"/>
    <property type="match status" value="1"/>
</dbReference>
<protein>
    <recommendedName>
        <fullName evidence="3">Abortive infection protein</fullName>
    </recommendedName>
</protein>
<dbReference type="EMBL" id="JBHUKU010000029">
    <property type="protein sequence ID" value="MFD2465259.1"/>
    <property type="molecule type" value="Genomic_DNA"/>
</dbReference>
<evidence type="ECO:0008006" key="3">
    <source>
        <dbReference type="Google" id="ProtNLM"/>
    </source>
</evidence>
<sequence>MRARGMTYDTGFLRGGDSSRESLDPAVVRRELTIIRDDLHCDAVQIVGGDPERLELAATCAAELGLEVWFSPYPLELTPDEILALFADCARRAERLRETGAEVVFVTGVELTLMNHGFLPGASLEERLGRLLGEPDRLPERFAEVSARLGDFLGGAVAVVREHFHGRVTYAAIPFERVDWGLFDIVSVELIRSADVADRYQEGVRTLVAQGKPVAITGFGASTFRGAADRGARGMEIVETDESTGAPVRLNGDYVRDEAGQATYLREVLEIFDAEGVDSAFVFLFALETHPHRPDGDPRDDLDLASPGIVKVFEDRYGRTYPDMRWEPKAAFAAVADHYRR</sequence>
<evidence type="ECO:0000313" key="1">
    <source>
        <dbReference type="EMBL" id="MFD2465259.1"/>
    </source>
</evidence>
<dbReference type="Proteomes" id="UP001597419">
    <property type="component" value="Unassembled WGS sequence"/>
</dbReference>
<comment type="caution">
    <text evidence="1">The sequence shown here is derived from an EMBL/GenBank/DDBJ whole genome shotgun (WGS) entry which is preliminary data.</text>
</comment>
<gene>
    <name evidence="1" type="ORF">ACFSYJ_42035</name>
</gene>
<dbReference type="RefSeq" id="WP_345407531.1">
    <property type="nucleotide sequence ID" value="NZ_BAABHG010000022.1"/>
</dbReference>
<accession>A0ABW5GWZ6</accession>
<dbReference type="InterPro" id="IPR017853">
    <property type="entry name" value="GH"/>
</dbReference>
<evidence type="ECO:0000313" key="2">
    <source>
        <dbReference type="Proteomes" id="UP001597419"/>
    </source>
</evidence>
<keyword evidence="2" id="KW-1185">Reference proteome</keyword>
<reference evidence="2" key="1">
    <citation type="journal article" date="2019" name="Int. J. Syst. Evol. Microbiol.">
        <title>The Global Catalogue of Microorganisms (GCM) 10K type strain sequencing project: providing services to taxonomists for standard genome sequencing and annotation.</title>
        <authorList>
            <consortium name="The Broad Institute Genomics Platform"/>
            <consortium name="The Broad Institute Genome Sequencing Center for Infectious Disease"/>
            <person name="Wu L."/>
            <person name="Ma J."/>
        </authorList>
    </citation>
    <scope>NUCLEOTIDE SEQUENCE [LARGE SCALE GENOMIC DNA]</scope>
    <source>
        <strain evidence="2">CGMCC 4.7643</strain>
    </source>
</reference>
<organism evidence="1 2">
    <name type="scientific">Amycolatopsis samaneae</name>
    <dbReference type="NCBI Taxonomy" id="664691"/>
    <lineage>
        <taxon>Bacteria</taxon>
        <taxon>Bacillati</taxon>
        <taxon>Actinomycetota</taxon>
        <taxon>Actinomycetes</taxon>
        <taxon>Pseudonocardiales</taxon>
        <taxon>Pseudonocardiaceae</taxon>
        <taxon>Amycolatopsis</taxon>
    </lineage>
</organism>
<dbReference type="Gene3D" id="3.20.20.80">
    <property type="entry name" value="Glycosidases"/>
    <property type="match status" value="1"/>
</dbReference>